<dbReference type="Gene3D" id="2.10.220.10">
    <property type="entry name" value="Hormone Receptor, Insulin-like Growth Factor Receptor 1, Chain A, domain 2"/>
    <property type="match status" value="4"/>
</dbReference>
<feature type="signal peptide" evidence="1">
    <location>
        <begin position="1"/>
        <end position="21"/>
    </location>
</feature>
<dbReference type="SUPFAM" id="SSF57184">
    <property type="entry name" value="Growth factor receptor domain"/>
    <property type="match status" value="2"/>
</dbReference>
<proteinExistence type="predicted"/>
<evidence type="ECO:0000256" key="1">
    <source>
        <dbReference type="SAM" id="SignalP"/>
    </source>
</evidence>
<evidence type="ECO:0000313" key="3">
    <source>
        <dbReference type="Proteomes" id="UP000005408"/>
    </source>
</evidence>
<feature type="chain" id="PRO_5036503407" description="Proprotein convertase subtilisin/kexin type 5" evidence="1">
    <location>
        <begin position="22"/>
        <end position="860"/>
    </location>
</feature>
<dbReference type="AlphaFoldDB" id="A0A8W8LK71"/>
<evidence type="ECO:0008006" key="4">
    <source>
        <dbReference type="Google" id="ProtNLM"/>
    </source>
</evidence>
<dbReference type="InterPro" id="IPR009030">
    <property type="entry name" value="Growth_fac_rcpt_cys_sf"/>
</dbReference>
<keyword evidence="1" id="KW-0732">Signal</keyword>
<protein>
    <recommendedName>
        <fullName evidence="4">Proprotein convertase subtilisin/kexin type 5</fullName>
    </recommendedName>
</protein>
<dbReference type="Proteomes" id="UP000005408">
    <property type="component" value="Unassembled WGS sequence"/>
</dbReference>
<dbReference type="EnsemblMetazoa" id="G28364.1">
    <property type="protein sequence ID" value="G28364.1:cds"/>
    <property type="gene ID" value="G28364"/>
</dbReference>
<evidence type="ECO:0000313" key="2">
    <source>
        <dbReference type="EnsemblMetazoa" id="G28364.1:cds"/>
    </source>
</evidence>
<keyword evidence="3" id="KW-1185">Reference proteome</keyword>
<name>A0A8W8LK71_MAGGI</name>
<reference evidence="2" key="1">
    <citation type="submission" date="2022-08" db="UniProtKB">
        <authorList>
            <consortium name="EnsemblMetazoa"/>
        </authorList>
    </citation>
    <scope>IDENTIFICATION</scope>
    <source>
        <strain evidence="2">05x7-T-G4-1.051#20</strain>
    </source>
</reference>
<organism evidence="2 3">
    <name type="scientific">Magallana gigas</name>
    <name type="common">Pacific oyster</name>
    <name type="synonym">Crassostrea gigas</name>
    <dbReference type="NCBI Taxonomy" id="29159"/>
    <lineage>
        <taxon>Eukaryota</taxon>
        <taxon>Metazoa</taxon>
        <taxon>Spiralia</taxon>
        <taxon>Lophotrochozoa</taxon>
        <taxon>Mollusca</taxon>
        <taxon>Bivalvia</taxon>
        <taxon>Autobranchia</taxon>
        <taxon>Pteriomorphia</taxon>
        <taxon>Ostreida</taxon>
        <taxon>Ostreoidea</taxon>
        <taxon>Ostreidae</taxon>
        <taxon>Magallana</taxon>
    </lineage>
</organism>
<accession>A0A8W8LK71</accession>
<sequence length="860" mass="98963">MFISSVVVVGFIGVVFKVSMALDAKRCVFPNGVLNGQCVECPVDTLYEYVESYFYHANNLDDWYARKIIRKDQSYHKCVEECSSKYPIVGPDRVCVSSCSGKEMVIGDRKFCKDENINNGFCMRNECLKLKFKCFYMECFRRCPAFTVIYNYSCVVECFEEKPYIFNGECINQCPERYVLDDKICQKTCSNGRILFNTTCVDKCPKSKEYVDEQQCVSECPLQKLYQDKMCVENCSEVFVLDGRICRTKCPSDFFEHNKICVDICPNHTFVENKKCVDICSSGFYKYKSHCVDTCPPDNFIDESNNLCVKNCNGSKYHLKKNIFCLDKCPENMAEVNLTCVNQCPQNRPFFHQGSCLADCPVSAKNFEKKREPGNKPTYSCVNKCKKYTSSISNMCVDACSSKQVLFREVCQEQCPASDPYKVHLPANLQEEPTFMSITNLKRPINAFVICEKACPSNFVRDNEDCYVECPNDKKSMIYNMTCFQHCPDEYPFVIKENSRSICTNSCKKLHFRQECLDKCPQSHSSIHRGECVQCNQIGMYEENHHCVNSCKVVQFEKRCYDTCPSAAKFVYNGSCVRTCPSNANKVDKRRYDKYTIFVCIDSCPTDKYIFGNKCVSSCPNPNTAIYKNECVQCSKLGMYTDNQHCVNSCNVVQYENRCYNSCPQTNKFMYNGTCLHSCPSNAKKVDEQHHEPNNFFVCMETCPSEKYTFGNNCVSSCPDRKRLPVNGECMACHEVGKYDDGSKCVDMCQNLHYEYRCVDYCPTYPTYFKIFNKTCVRNCPKTAPISSFIYNYITKRNDYRCLKNCPIAVAFVIRIVYHCCKMLGDEKRQIVSSEKLDCDDEPSLSEIIECSLLFICNRQ</sequence>